<evidence type="ECO:0000313" key="1">
    <source>
        <dbReference type="EMBL" id="PNX86090.1"/>
    </source>
</evidence>
<reference evidence="1 2" key="1">
    <citation type="journal article" date="2014" name="Am. J. Bot.">
        <title>Genome assembly and annotation for red clover (Trifolium pratense; Fabaceae).</title>
        <authorList>
            <person name="Istvanek J."/>
            <person name="Jaros M."/>
            <person name="Krenek A."/>
            <person name="Repkova J."/>
        </authorList>
    </citation>
    <scope>NUCLEOTIDE SEQUENCE [LARGE SCALE GENOMIC DNA]</scope>
    <source>
        <strain evidence="2">cv. Tatra</strain>
        <tissue evidence="1">Young leaves</tissue>
    </source>
</reference>
<accession>A0A2K3M5N6</accession>
<proteinExistence type="predicted"/>
<dbReference type="AlphaFoldDB" id="A0A2K3M5N6"/>
<reference evidence="1 2" key="2">
    <citation type="journal article" date="2017" name="Front. Plant Sci.">
        <title>Gene Classification and Mining of Molecular Markers Useful in Red Clover (Trifolium pratense) Breeding.</title>
        <authorList>
            <person name="Istvanek J."/>
            <person name="Dluhosova J."/>
            <person name="Dluhos P."/>
            <person name="Patkova L."/>
            <person name="Nedelnik J."/>
            <person name="Repkova J."/>
        </authorList>
    </citation>
    <scope>NUCLEOTIDE SEQUENCE [LARGE SCALE GENOMIC DNA]</scope>
    <source>
        <strain evidence="2">cv. Tatra</strain>
        <tissue evidence="1">Young leaves</tissue>
    </source>
</reference>
<organism evidence="1 2">
    <name type="scientific">Trifolium pratense</name>
    <name type="common">Red clover</name>
    <dbReference type="NCBI Taxonomy" id="57577"/>
    <lineage>
        <taxon>Eukaryota</taxon>
        <taxon>Viridiplantae</taxon>
        <taxon>Streptophyta</taxon>
        <taxon>Embryophyta</taxon>
        <taxon>Tracheophyta</taxon>
        <taxon>Spermatophyta</taxon>
        <taxon>Magnoliopsida</taxon>
        <taxon>eudicotyledons</taxon>
        <taxon>Gunneridae</taxon>
        <taxon>Pentapetalae</taxon>
        <taxon>rosids</taxon>
        <taxon>fabids</taxon>
        <taxon>Fabales</taxon>
        <taxon>Fabaceae</taxon>
        <taxon>Papilionoideae</taxon>
        <taxon>50 kb inversion clade</taxon>
        <taxon>NPAAA clade</taxon>
        <taxon>Hologalegina</taxon>
        <taxon>IRL clade</taxon>
        <taxon>Trifolieae</taxon>
        <taxon>Trifolium</taxon>
    </lineage>
</organism>
<evidence type="ECO:0000313" key="2">
    <source>
        <dbReference type="Proteomes" id="UP000236291"/>
    </source>
</evidence>
<gene>
    <name evidence="1" type="ORF">L195_g042166</name>
</gene>
<name>A0A2K3M5N6_TRIPR</name>
<sequence>MTFSEMTIKLDDLACLLHLPIRGEFYTLSSMAEDAPT</sequence>
<dbReference type="Proteomes" id="UP000236291">
    <property type="component" value="Unassembled WGS sequence"/>
</dbReference>
<comment type="caution">
    <text evidence="1">The sequence shown here is derived from an EMBL/GenBank/DDBJ whole genome shotgun (WGS) entry which is preliminary data.</text>
</comment>
<feature type="non-terminal residue" evidence="1">
    <location>
        <position position="37"/>
    </location>
</feature>
<dbReference type="EMBL" id="ASHM01050304">
    <property type="protein sequence ID" value="PNX86090.1"/>
    <property type="molecule type" value="Genomic_DNA"/>
</dbReference>
<protein>
    <submittedName>
        <fullName evidence="1">Uncharacterized protein</fullName>
    </submittedName>
</protein>